<dbReference type="Gene3D" id="1.25.40.10">
    <property type="entry name" value="Tetratricopeptide repeat domain"/>
    <property type="match status" value="2"/>
</dbReference>
<organism evidence="1 2">
    <name type="scientific">Zhenhengia yiwuensis</name>
    <dbReference type="NCBI Taxonomy" id="2763666"/>
    <lineage>
        <taxon>Bacteria</taxon>
        <taxon>Bacillati</taxon>
        <taxon>Bacillota</taxon>
        <taxon>Clostridia</taxon>
        <taxon>Lachnospirales</taxon>
        <taxon>Lachnospiraceae</taxon>
        <taxon>Zhenhengia</taxon>
    </lineage>
</organism>
<dbReference type="EMBL" id="JACRSY010000005">
    <property type="protein sequence ID" value="MBC8578687.1"/>
    <property type="molecule type" value="Genomic_DNA"/>
</dbReference>
<keyword evidence="2" id="KW-1185">Reference proteome</keyword>
<evidence type="ECO:0000313" key="1">
    <source>
        <dbReference type="EMBL" id="MBC8578687.1"/>
    </source>
</evidence>
<reference evidence="1" key="1">
    <citation type="submission" date="2020-08" db="EMBL/GenBank/DDBJ databases">
        <title>Genome public.</title>
        <authorList>
            <person name="Liu C."/>
            <person name="Sun Q."/>
        </authorList>
    </citation>
    <scope>NUCLEOTIDE SEQUENCE</scope>
    <source>
        <strain evidence="1">NSJ-12</strain>
    </source>
</reference>
<proteinExistence type="predicted"/>
<dbReference type="RefSeq" id="WP_249331710.1">
    <property type="nucleotide sequence ID" value="NZ_JACRSY010000005.1"/>
</dbReference>
<dbReference type="AlphaFoldDB" id="A0A926EI98"/>
<sequence length="379" mass="44549">MRQGKGQKEICYGICVTSYLCKIEKGQVRADEAIIKKLFKQLGIDYCQDAQLLEEASILIKQYYEQVHYNLPRTAFEGLKQLEDRLKYSPLGLDYRLICGMQGEAVYEMVKSCEGCMTDEQLGIFYLLTPTDRSWEELLEAYEKAYKLLGTSASYYNIMIALLQLGRYAEINRRAKICRELAIEEGNTYILAATFLMQGHAYAVLDLDEFMMEYYERGLRLLQNTNWIEDKELESVYYNMGSVFVTTKDYQKALDYLDKVTVETFMLCQKKALVHIRTGHVEEAQIYLEKMKDYMNEGEDAKVYSVMYEEAVMEQKKDYLKDPAYLEILERLQKVIKEERHFGYLYFYREQIIEAYSAQKKYKKALVFQKEISSKVVVM</sequence>
<accession>A0A926EI98</accession>
<comment type="caution">
    <text evidence="1">The sequence shown here is derived from an EMBL/GenBank/DDBJ whole genome shotgun (WGS) entry which is preliminary data.</text>
</comment>
<dbReference type="InterPro" id="IPR011990">
    <property type="entry name" value="TPR-like_helical_dom_sf"/>
</dbReference>
<protein>
    <submittedName>
        <fullName evidence="1">Uncharacterized protein</fullName>
    </submittedName>
</protein>
<dbReference type="Proteomes" id="UP000655830">
    <property type="component" value="Unassembled WGS sequence"/>
</dbReference>
<dbReference type="SUPFAM" id="SSF48452">
    <property type="entry name" value="TPR-like"/>
    <property type="match status" value="1"/>
</dbReference>
<gene>
    <name evidence="1" type="ORF">H8718_03985</name>
</gene>
<name>A0A926EI98_9FIRM</name>
<evidence type="ECO:0000313" key="2">
    <source>
        <dbReference type="Proteomes" id="UP000655830"/>
    </source>
</evidence>